<keyword evidence="2" id="KW-0812">Transmembrane</keyword>
<gene>
    <name evidence="3" type="ORF">LVIROSA_LOCUS26180</name>
</gene>
<evidence type="ECO:0000256" key="1">
    <source>
        <dbReference type="SAM" id="MobiDB-lite"/>
    </source>
</evidence>
<dbReference type="PANTHER" id="PTHR34064">
    <property type="entry name" value="OS04G0672300 PROTEIN"/>
    <property type="match status" value="1"/>
</dbReference>
<accession>A0AAU9NQ66</accession>
<reference evidence="3 4" key="1">
    <citation type="submission" date="2022-01" db="EMBL/GenBank/DDBJ databases">
        <authorList>
            <person name="Xiong W."/>
            <person name="Schranz E."/>
        </authorList>
    </citation>
    <scope>NUCLEOTIDE SEQUENCE [LARGE SCALE GENOMIC DNA]</scope>
</reference>
<keyword evidence="2" id="KW-1133">Transmembrane helix</keyword>
<name>A0AAU9NQ66_9ASTR</name>
<dbReference type="AlphaFoldDB" id="A0AAU9NQ66"/>
<evidence type="ECO:0000256" key="2">
    <source>
        <dbReference type="SAM" id="Phobius"/>
    </source>
</evidence>
<comment type="caution">
    <text evidence="3">The sequence shown here is derived from an EMBL/GenBank/DDBJ whole genome shotgun (WGS) entry which is preliminary data.</text>
</comment>
<keyword evidence="4" id="KW-1185">Reference proteome</keyword>
<keyword evidence="2" id="KW-0472">Membrane</keyword>
<protein>
    <submittedName>
        <fullName evidence="3">Uncharacterized protein</fullName>
    </submittedName>
</protein>
<feature type="region of interest" description="Disordered" evidence="1">
    <location>
        <begin position="60"/>
        <end position="84"/>
    </location>
</feature>
<proteinExistence type="predicted"/>
<evidence type="ECO:0000313" key="4">
    <source>
        <dbReference type="Proteomes" id="UP001157418"/>
    </source>
</evidence>
<feature type="transmembrane region" description="Helical" evidence="2">
    <location>
        <begin position="141"/>
        <end position="161"/>
    </location>
</feature>
<dbReference type="PANTHER" id="PTHR34064:SF4">
    <property type="entry name" value="PROTEIN, PUTATIVE-RELATED"/>
    <property type="match status" value="1"/>
</dbReference>
<sequence length="174" mass="19469">MESMECGYICPYEKGTQKISVCDEILNMKGDSFRVDMEPFSHLTNYNPRFNLQRSLSRKGSQIAESVDNERDGSSSPKVDTMSEKSTPVLVVATEQQLHHQISIGTGGNTTAASDTPTRSRLIGKRSNSFKQTSIISPRRILFFFATLSSMGTFLLIYFTLSMAKHNQDDNLLN</sequence>
<dbReference type="EMBL" id="CAKMRJ010005412">
    <property type="protein sequence ID" value="CAH1440018.1"/>
    <property type="molecule type" value="Genomic_DNA"/>
</dbReference>
<dbReference type="Proteomes" id="UP001157418">
    <property type="component" value="Unassembled WGS sequence"/>
</dbReference>
<organism evidence="3 4">
    <name type="scientific">Lactuca virosa</name>
    <dbReference type="NCBI Taxonomy" id="75947"/>
    <lineage>
        <taxon>Eukaryota</taxon>
        <taxon>Viridiplantae</taxon>
        <taxon>Streptophyta</taxon>
        <taxon>Embryophyta</taxon>
        <taxon>Tracheophyta</taxon>
        <taxon>Spermatophyta</taxon>
        <taxon>Magnoliopsida</taxon>
        <taxon>eudicotyledons</taxon>
        <taxon>Gunneridae</taxon>
        <taxon>Pentapetalae</taxon>
        <taxon>asterids</taxon>
        <taxon>campanulids</taxon>
        <taxon>Asterales</taxon>
        <taxon>Asteraceae</taxon>
        <taxon>Cichorioideae</taxon>
        <taxon>Cichorieae</taxon>
        <taxon>Lactucinae</taxon>
        <taxon>Lactuca</taxon>
    </lineage>
</organism>
<evidence type="ECO:0000313" key="3">
    <source>
        <dbReference type="EMBL" id="CAH1440018.1"/>
    </source>
</evidence>